<accession>A0A1G7UKE2</accession>
<evidence type="ECO:0000313" key="2">
    <source>
        <dbReference type="Proteomes" id="UP000199708"/>
    </source>
</evidence>
<dbReference type="RefSeq" id="WP_090290335.1">
    <property type="nucleotide sequence ID" value="NZ_FNCK01000010.1"/>
</dbReference>
<reference evidence="1 2" key="1">
    <citation type="submission" date="2016-10" db="EMBL/GenBank/DDBJ databases">
        <authorList>
            <person name="de Groot N.N."/>
        </authorList>
    </citation>
    <scope>NUCLEOTIDE SEQUENCE [LARGE SCALE GENOMIC DNA]</scope>
    <source>
        <strain evidence="1 2">ATCC BAA-466</strain>
    </source>
</reference>
<name>A0A1G7UKE2_9LACT</name>
<keyword evidence="2" id="KW-1185">Reference proteome</keyword>
<dbReference type="InterPro" id="IPR003772">
    <property type="entry name" value="YceD"/>
</dbReference>
<evidence type="ECO:0000313" key="1">
    <source>
        <dbReference type="EMBL" id="SDG47200.1"/>
    </source>
</evidence>
<evidence type="ECO:0008006" key="3">
    <source>
        <dbReference type="Google" id="ProtNLM"/>
    </source>
</evidence>
<gene>
    <name evidence="1" type="ORF">SAMN05421791_11027</name>
</gene>
<protein>
    <recommendedName>
        <fullName evidence="3">DUF177 domain-containing protein</fullName>
    </recommendedName>
</protein>
<dbReference type="Proteomes" id="UP000199708">
    <property type="component" value="Unassembled WGS sequence"/>
</dbReference>
<dbReference type="STRING" id="120956.SAMN05421791_11027"/>
<dbReference type="AlphaFoldDB" id="A0A1G7UKE2"/>
<proteinExistence type="predicted"/>
<dbReference type="OrthoDB" id="9790372at2"/>
<organism evidence="1 2">
    <name type="scientific">Facklamia miroungae</name>
    <dbReference type="NCBI Taxonomy" id="120956"/>
    <lineage>
        <taxon>Bacteria</taxon>
        <taxon>Bacillati</taxon>
        <taxon>Bacillota</taxon>
        <taxon>Bacilli</taxon>
        <taxon>Lactobacillales</taxon>
        <taxon>Aerococcaceae</taxon>
        <taxon>Facklamia</taxon>
    </lineage>
</organism>
<sequence>MKWTLRQLREVCRDGIYSFDERMDIQSQMSERKSDIIDIDEVHAKGYFLLRDEEFVLHCQFDVDVTLPSTRSLKPVVVPLSINVRERYVDRSLDFNAQDYEETTIVLEHDYIDLATSAVDNILLNIPKQVIAEDDIHLPSGKDWAVIPEEEYNFQNQAEEDQIDPRFAALKTLLTDQDN</sequence>
<dbReference type="Pfam" id="PF02620">
    <property type="entry name" value="YceD"/>
    <property type="match status" value="1"/>
</dbReference>
<dbReference type="EMBL" id="FNCK01000010">
    <property type="protein sequence ID" value="SDG47200.1"/>
    <property type="molecule type" value="Genomic_DNA"/>
</dbReference>